<dbReference type="EMBL" id="JAPWTJ010002093">
    <property type="protein sequence ID" value="KAJ8967964.1"/>
    <property type="molecule type" value="Genomic_DNA"/>
</dbReference>
<reference evidence="2" key="1">
    <citation type="journal article" date="2023" name="Insect Mol. Biol.">
        <title>Genome sequencing provides insights into the evolution of gene families encoding plant cell wall-degrading enzymes in longhorned beetles.</title>
        <authorList>
            <person name="Shin N.R."/>
            <person name="Okamura Y."/>
            <person name="Kirsch R."/>
            <person name="Pauchet Y."/>
        </authorList>
    </citation>
    <scope>NUCLEOTIDE SEQUENCE</scope>
    <source>
        <strain evidence="2">MMC_N1</strain>
    </source>
</reference>
<dbReference type="Proteomes" id="UP001162164">
    <property type="component" value="Unassembled WGS sequence"/>
</dbReference>
<feature type="region of interest" description="Disordered" evidence="1">
    <location>
        <begin position="1"/>
        <end position="25"/>
    </location>
</feature>
<evidence type="ECO:0000313" key="3">
    <source>
        <dbReference type="Proteomes" id="UP001162164"/>
    </source>
</evidence>
<feature type="compositionally biased region" description="Polar residues" evidence="1">
    <location>
        <begin position="15"/>
        <end position="25"/>
    </location>
</feature>
<accession>A0ABQ9IWN2</accession>
<evidence type="ECO:0000313" key="2">
    <source>
        <dbReference type="EMBL" id="KAJ8967964.1"/>
    </source>
</evidence>
<proteinExistence type="predicted"/>
<protein>
    <recommendedName>
        <fullName evidence="4">Transposase</fullName>
    </recommendedName>
</protein>
<comment type="caution">
    <text evidence="2">The sequence shown here is derived from an EMBL/GenBank/DDBJ whole genome shotgun (WGS) entry which is preliminary data.</text>
</comment>
<evidence type="ECO:0000256" key="1">
    <source>
        <dbReference type="SAM" id="MobiDB-lite"/>
    </source>
</evidence>
<evidence type="ECO:0008006" key="4">
    <source>
        <dbReference type="Google" id="ProtNLM"/>
    </source>
</evidence>
<keyword evidence="3" id="KW-1185">Reference proteome</keyword>
<gene>
    <name evidence="2" type="ORF">NQ317_007322</name>
</gene>
<name>A0ABQ9IWN2_9CUCU</name>
<sequence>MIQYTEQNDTDREIQQSNPSSRAIPVTTSTQEMLKMAIYIAETCPRWSKFNVSLLTGGDL</sequence>
<organism evidence="2 3">
    <name type="scientific">Molorchus minor</name>
    <dbReference type="NCBI Taxonomy" id="1323400"/>
    <lineage>
        <taxon>Eukaryota</taxon>
        <taxon>Metazoa</taxon>
        <taxon>Ecdysozoa</taxon>
        <taxon>Arthropoda</taxon>
        <taxon>Hexapoda</taxon>
        <taxon>Insecta</taxon>
        <taxon>Pterygota</taxon>
        <taxon>Neoptera</taxon>
        <taxon>Endopterygota</taxon>
        <taxon>Coleoptera</taxon>
        <taxon>Polyphaga</taxon>
        <taxon>Cucujiformia</taxon>
        <taxon>Chrysomeloidea</taxon>
        <taxon>Cerambycidae</taxon>
        <taxon>Lamiinae</taxon>
        <taxon>Monochamini</taxon>
        <taxon>Molorchus</taxon>
    </lineage>
</organism>